<dbReference type="SMART" id="SM00557">
    <property type="entry name" value="IG_FLMN"/>
    <property type="match status" value="9"/>
</dbReference>
<feature type="repeat" description="Filamin" evidence="3">
    <location>
        <begin position="490"/>
        <end position="582"/>
    </location>
</feature>
<organism evidence="5 7">
    <name type="scientific">Dracunculus medinensis</name>
    <name type="common">Guinea worm</name>
    <dbReference type="NCBI Taxonomy" id="318479"/>
    <lineage>
        <taxon>Eukaryota</taxon>
        <taxon>Metazoa</taxon>
        <taxon>Ecdysozoa</taxon>
        <taxon>Nematoda</taxon>
        <taxon>Chromadorea</taxon>
        <taxon>Rhabditida</taxon>
        <taxon>Spirurina</taxon>
        <taxon>Dracunculoidea</taxon>
        <taxon>Dracunculidae</taxon>
        <taxon>Dracunculus</taxon>
    </lineage>
</organism>
<reference evidence="7" key="1">
    <citation type="submission" date="2017-02" db="UniProtKB">
        <authorList>
            <consortium name="WormBaseParasite"/>
        </authorList>
    </citation>
    <scope>IDENTIFICATION</scope>
</reference>
<accession>A0A0N4UKQ8</accession>
<dbReference type="InterPro" id="IPR001298">
    <property type="entry name" value="Filamin/ABP280_rpt"/>
</dbReference>
<evidence type="ECO:0000313" key="4">
    <source>
        <dbReference type="EMBL" id="VDN60380.1"/>
    </source>
</evidence>
<evidence type="ECO:0000313" key="5">
    <source>
        <dbReference type="Proteomes" id="UP000038040"/>
    </source>
</evidence>
<dbReference type="GO" id="GO:0051015">
    <property type="term" value="F:actin filament binding"/>
    <property type="evidence" value="ECO:0007669"/>
    <property type="project" value="InterPro"/>
</dbReference>
<dbReference type="OrthoDB" id="5334309at2759"/>
<evidence type="ECO:0000256" key="3">
    <source>
        <dbReference type="PROSITE-ProRule" id="PRU00087"/>
    </source>
</evidence>
<feature type="repeat" description="Filamin" evidence="3">
    <location>
        <begin position="22"/>
        <end position="116"/>
    </location>
</feature>
<dbReference type="STRING" id="318479.A0A0N4UKQ8"/>
<feature type="repeat" description="Filamin" evidence="3">
    <location>
        <begin position="116"/>
        <end position="208"/>
    </location>
</feature>
<dbReference type="AlphaFoldDB" id="A0A0N4UKQ8"/>
<dbReference type="PANTHER" id="PTHR38537">
    <property type="entry name" value="JITTERBUG, ISOFORM N"/>
    <property type="match status" value="1"/>
</dbReference>
<dbReference type="PROSITE" id="PS50194">
    <property type="entry name" value="FILAMIN_REPEAT"/>
    <property type="match status" value="9"/>
</dbReference>
<feature type="repeat" description="Filamin" evidence="3">
    <location>
        <begin position="808"/>
        <end position="902"/>
    </location>
</feature>
<feature type="repeat" description="Filamin" evidence="3">
    <location>
        <begin position="606"/>
        <end position="680"/>
    </location>
</feature>
<comment type="similarity">
    <text evidence="1">Belongs to the filamin family.</text>
</comment>
<dbReference type="Gene3D" id="2.60.40.10">
    <property type="entry name" value="Immunoglobulins"/>
    <property type="match status" value="9"/>
</dbReference>
<dbReference type="Proteomes" id="UP000274756">
    <property type="component" value="Unassembled WGS sequence"/>
</dbReference>
<evidence type="ECO:0000256" key="2">
    <source>
        <dbReference type="ARBA" id="ARBA00022737"/>
    </source>
</evidence>
<evidence type="ECO:0000256" key="1">
    <source>
        <dbReference type="ARBA" id="ARBA00009238"/>
    </source>
</evidence>
<dbReference type="InterPro" id="IPR044801">
    <property type="entry name" value="Filamin"/>
</dbReference>
<dbReference type="InterPro" id="IPR017868">
    <property type="entry name" value="Filamin/ABP280_repeat-like"/>
</dbReference>
<sequence length="902" mass="97476">MRSKLQCVEEYSDLKLSVLKRNDDFEPSEFIPNGKHRSSISERDIVFTVGDIQKRVFDKLRAVVTMPSGKKDSAIIKDNHDGTVSVVYQPTNIGHHLLSVQYDGVNMIGSPMSFFVDDIHEGLITVYGPGLSKAVVGEPAAFTVCARGPVAKELSVSVEGRGKATIKCHDNKDGTCSVAWVPPVPGEYKIHVKIGGKPVKGSPFSVFVAGEGQKRAHLSVGSTSEVSLNVAADELKGLSASIKSPSGIEEPCFIRLIDHSHIGVSFTPREAGEHFITVKRDGNIIPKSPFRIKVDKSQVGDASKVIVSGEGRAQAICQKFNDILVDTRQAGYGGLSVSVEGPSKAELICKEAKNGIIVISYRPTEPGIYIVSIKFADLPVKDSPFTVSCTGKGIGAVKEIIQKEVPQASISLVGQDAFLFLQLSNTSPMEITARITKPNGQSEDIEMRDLGNNFYQLKFKPQMEGAHAVSVYHREQHVAGSPFQYTVGHFEDYGAHRVRAAGVGLLRAETNVKQSFNIYTREAGKGDLVVSVEGPSKPLLEFHDHKDGGCHVDYKVSSPGEYLISILFNKEHIPDSPFKVVFVAPATGEARRLELASFPDSGMPEKACTFTVLTHRAAGHLEAKVQTPSNNIETIDIVPIDEGESYALRFIPHEVRSGNYYIDVTLDGAPMRDSPFRLRIGAKGDSDPTAITVCGDGIRSGQTGQKCEFIVNTINAGSGLLQVQVDGPSKVTLDAYELEHGYKVRYMALAPGTYYAAIKYSGVHIPGSPFKISVQGNELGGTGEPETSLIKIDAPAKTSKGTVIQAPVFKSDASKVSVKGSGLNKFFPGRPAIFNIDTAMAGNDLLFVGVVTTKGPCDEVSVKHQGHGQYSVTYRIQERSKGFIFVKYGDEQIPGSPFAITF</sequence>
<gene>
    <name evidence="4" type="ORF">DME_LOCUS10353</name>
</gene>
<feature type="repeat" description="Filamin" evidence="3">
    <location>
        <begin position="387"/>
        <end position="487"/>
    </location>
</feature>
<feature type="repeat" description="Filamin" evidence="3">
    <location>
        <begin position="297"/>
        <end position="389"/>
    </location>
</feature>
<dbReference type="FunFam" id="2.60.40.10:FF:000096">
    <property type="entry name" value="filamin-C isoform X2"/>
    <property type="match status" value="1"/>
</dbReference>
<evidence type="ECO:0000313" key="7">
    <source>
        <dbReference type="WBParaSite" id="DME_0000833601-mRNA-1"/>
    </source>
</evidence>
<protein>
    <submittedName>
        <fullName evidence="7">Filamin-A</fullName>
    </submittedName>
</protein>
<dbReference type="SUPFAM" id="SSF81296">
    <property type="entry name" value="E set domains"/>
    <property type="match status" value="9"/>
</dbReference>
<feature type="repeat" description="Filamin" evidence="3">
    <location>
        <begin position="683"/>
        <end position="774"/>
    </location>
</feature>
<keyword evidence="6" id="KW-1185">Reference proteome</keyword>
<feature type="repeat" description="Filamin" evidence="3">
    <location>
        <begin position="206"/>
        <end position="294"/>
    </location>
</feature>
<dbReference type="Pfam" id="PF00630">
    <property type="entry name" value="Filamin"/>
    <property type="match status" value="9"/>
</dbReference>
<proteinExistence type="inferred from homology"/>
<dbReference type="EMBL" id="UYYG01001212">
    <property type="protein sequence ID" value="VDN60380.1"/>
    <property type="molecule type" value="Genomic_DNA"/>
</dbReference>
<evidence type="ECO:0000313" key="6">
    <source>
        <dbReference type="Proteomes" id="UP000274756"/>
    </source>
</evidence>
<reference evidence="4 6" key="2">
    <citation type="submission" date="2018-11" db="EMBL/GenBank/DDBJ databases">
        <authorList>
            <consortium name="Pathogen Informatics"/>
        </authorList>
    </citation>
    <scope>NUCLEOTIDE SEQUENCE [LARGE SCALE GENOMIC DNA]</scope>
</reference>
<dbReference type="PANTHER" id="PTHR38537:SF8">
    <property type="entry name" value="FILAMIN-A"/>
    <property type="match status" value="1"/>
</dbReference>
<dbReference type="GO" id="GO:0030036">
    <property type="term" value="P:actin cytoskeleton organization"/>
    <property type="evidence" value="ECO:0007669"/>
    <property type="project" value="InterPro"/>
</dbReference>
<dbReference type="Proteomes" id="UP000038040">
    <property type="component" value="Unplaced"/>
</dbReference>
<keyword evidence="2" id="KW-0677">Repeat</keyword>
<name>A0A0N4UKQ8_DRAME</name>
<dbReference type="InterPro" id="IPR014756">
    <property type="entry name" value="Ig_E-set"/>
</dbReference>
<dbReference type="InterPro" id="IPR013783">
    <property type="entry name" value="Ig-like_fold"/>
</dbReference>
<dbReference type="WBParaSite" id="DME_0000833601-mRNA-1">
    <property type="protein sequence ID" value="DME_0000833601-mRNA-1"/>
    <property type="gene ID" value="DME_0000833601"/>
</dbReference>